<dbReference type="Gene3D" id="3.40.1760.10">
    <property type="entry name" value="YfbM-like super family"/>
    <property type="match status" value="1"/>
</dbReference>
<dbReference type="AlphaFoldDB" id="A0A5N8V8R7"/>
<reference evidence="1 2" key="1">
    <citation type="submission" date="2019-07" db="EMBL/GenBank/DDBJ databases">
        <title>New species of Amycolatopsis and Streptomyces.</title>
        <authorList>
            <person name="Duangmal K."/>
            <person name="Teo W.F.A."/>
            <person name="Lipun K."/>
        </authorList>
    </citation>
    <scope>NUCLEOTIDE SEQUENCE [LARGE SCALE GENOMIC DNA]</scope>
    <source>
        <strain evidence="1 2">NBRC 109810</strain>
    </source>
</reference>
<dbReference type="OrthoDB" id="5354816at2"/>
<dbReference type="InterPro" id="IPR035944">
    <property type="entry name" value="YfbM-like_sf"/>
</dbReference>
<evidence type="ECO:0000313" key="2">
    <source>
        <dbReference type="Proteomes" id="UP000325849"/>
    </source>
</evidence>
<dbReference type="SUPFAM" id="SSF111069">
    <property type="entry name" value="Hypothetical protein yfbM"/>
    <property type="match status" value="1"/>
</dbReference>
<dbReference type="RefSeq" id="WP_152886401.1">
    <property type="nucleotide sequence ID" value="NZ_VJZD01000028.1"/>
</dbReference>
<accession>A0A5N8V8R7</accession>
<sequence length="164" mass="18617">MIGEYLRVTAAELGRAIQNPDWALDFVEEVQDAEEETNPAPAEARHFSTYKTWDMLRFLLARAEFPVNVIHGEEPFAEDEDWGYGPPRYLRPERVRLAGKALRSTSYTRLVTGVDPAELTSAEVYPLGWGEPGALEWGRHWYDGLTQFFEAAAEANDAVIVWLD</sequence>
<dbReference type="EMBL" id="VJZD01000028">
    <property type="protein sequence ID" value="MPY31567.1"/>
    <property type="molecule type" value="Genomic_DNA"/>
</dbReference>
<dbReference type="Proteomes" id="UP000325849">
    <property type="component" value="Unassembled WGS sequence"/>
</dbReference>
<name>A0A5N8V8R7_9ACTN</name>
<keyword evidence="2" id="KW-1185">Reference proteome</keyword>
<gene>
    <name evidence="1" type="ORF">FNH09_09830</name>
</gene>
<comment type="caution">
    <text evidence="1">The sequence shown here is derived from an EMBL/GenBank/DDBJ whole genome shotgun (WGS) entry which is preliminary data.</text>
</comment>
<evidence type="ECO:0000313" key="1">
    <source>
        <dbReference type="EMBL" id="MPY31567.1"/>
    </source>
</evidence>
<proteinExistence type="predicted"/>
<organism evidence="1 2">
    <name type="scientific">Streptomyces adustus</name>
    <dbReference type="NCBI Taxonomy" id="1609272"/>
    <lineage>
        <taxon>Bacteria</taxon>
        <taxon>Bacillati</taxon>
        <taxon>Actinomycetota</taxon>
        <taxon>Actinomycetes</taxon>
        <taxon>Kitasatosporales</taxon>
        <taxon>Streptomycetaceae</taxon>
        <taxon>Streptomyces</taxon>
    </lineage>
</organism>
<dbReference type="Pfam" id="PF08974">
    <property type="entry name" value="DUF1877"/>
    <property type="match status" value="1"/>
</dbReference>
<protein>
    <submittedName>
        <fullName evidence="1">DUF1877 family protein</fullName>
    </submittedName>
</protein>
<dbReference type="InterPro" id="IPR015068">
    <property type="entry name" value="DUF1877"/>
</dbReference>